<name>A0A7Y3RLA1_9PROT</name>
<dbReference type="GO" id="GO:0008360">
    <property type="term" value="P:regulation of cell shape"/>
    <property type="evidence" value="ECO:0007669"/>
    <property type="project" value="UniProtKB-KW"/>
</dbReference>
<dbReference type="EMBL" id="JABFCX010000002">
    <property type="protein sequence ID" value="NNU15611.1"/>
    <property type="molecule type" value="Genomic_DNA"/>
</dbReference>
<evidence type="ECO:0000256" key="2">
    <source>
        <dbReference type="ARBA" id="ARBA00022618"/>
    </source>
</evidence>
<evidence type="ECO:0000256" key="7">
    <source>
        <dbReference type="ARBA" id="ARBA00023306"/>
    </source>
</evidence>
<sequence length="459" mass="48325">MAERRYFFCGIGGSGMLPLARFLHAGGAAVEGSDRAFDQGRAPEVEKRLNEAGITTYKQDGSGIRSEDQILVTSSAVEAIIPDVEAARAMGLRHMIRAELLAETCNAATVSCGIAGTSGKSTTTAMLAHILTKAGCAPSVVNGAPMLNNLDTEGRASAWQRGEGPFICEVDESDGSIARYDPSVGVVLNVSEDHKPMAELKELFGGFAERSGKVVLGIDSEPVRVIAKALPPGKAVTVSLEGEADIFARNVARTAGGLEADIVAGEETSALRMPLIGAFNVGNALAAIAAARELGVSVAEACEALSDFRGSARRLQQIGEAKGVTVIDDFAHNPDKIAASIRALTHHFGQLDIYYQPHGYGPLKSFRSLYEEAFASALRSEDRLTVSRPAFFGGTVTKTDDAERMVEAIAAAGRDAHYTEERSGFTPRGGAGSALVVMGARDDSLTVFAHELLARVEQG</sequence>
<keyword evidence="2" id="KW-0132">Cell division</keyword>
<evidence type="ECO:0000313" key="13">
    <source>
        <dbReference type="Proteomes" id="UP000536835"/>
    </source>
</evidence>
<dbReference type="Proteomes" id="UP000536835">
    <property type="component" value="Unassembled WGS sequence"/>
</dbReference>
<dbReference type="GO" id="GO:0009252">
    <property type="term" value="P:peptidoglycan biosynthetic process"/>
    <property type="evidence" value="ECO:0007669"/>
    <property type="project" value="UniProtKB-KW"/>
</dbReference>
<reference evidence="12 13" key="1">
    <citation type="submission" date="2020-05" db="EMBL/GenBank/DDBJ databases">
        <title>Parvularcula mediterraneae sp. nov., isolated from polypropylene straw from shallow seawater of the seashore of Laganas in Zakynthos island, Greece.</title>
        <authorList>
            <person name="Szabo I."/>
            <person name="Al-Omari J."/>
            <person name="Rado J."/>
            <person name="Szerdahelyi G.S."/>
        </authorList>
    </citation>
    <scope>NUCLEOTIDE SEQUENCE [LARGE SCALE GENOMIC DNA]</scope>
    <source>
        <strain evidence="12 13">ZS-1/3</strain>
    </source>
</reference>
<keyword evidence="6" id="KW-0573">Peptidoglycan synthesis</keyword>
<dbReference type="Gene3D" id="3.90.190.20">
    <property type="entry name" value="Mur ligase, C-terminal domain"/>
    <property type="match status" value="1"/>
</dbReference>
<feature type="domain" description="Mur ligase C-terminal" evidence="10">
    <location>
        <begin position="313"/>
        <end position="439"/>
    </location>
</feature>
<keyword evidence="7" id="KW-0131">Cell cycle</keyword>
<keyword evidence="5" id="KW-0133">Cell shape</keyword>
<dbReference type="Pfam" id="PF01225">
    <property type="entry name" value="Mur_ligase"/>
    <property type="match status" value="1"/>
</dbReference>
<dbReference type="Pfam" id="PF08245">
    <property type="entry name" value="Mur_ligase_M"/>
    <property type="match status" value="1"/>
</dbReference>
<feature type="domain" description="Mur ligase central" evidence="11">
    <location>
        <begin position="114"/>
        <end position="291"/>
    </location>
</feature>
<comment type="caution">
    <text evidence="12">The sequence shown here is derived from an EMBL/GenBank/DDBJ whole genome shotgun (WGS) entry which is preliminary data.</text>
</comment>
<dbReference type="GO" id="GO:0005524">
    <property type="term" value="F:ATP binding"/>
    <property type="evidence" value="ECO:0007669"/>
    <property type="project" value="UniProtKB-KW"/>
</dbReference>
<dbReference type="RefSeq" id="WP_173197189.1">
    <property type="nucleotide sequence ID" value="NZ_JABFCX010000002.1"/>
</dbReference>
<dbReference type="InterPro" id="IPR050061">
    <property type="entry name" value="MurCDEF_pg_biosynth"/>
</dbReference>
<evidence type="ECO:0000259" key="10">
    <source>
        <dbReference type="Pfam" id="PF02875"/>
    </source>
</evidence>
<dbReference type="PANTHER" id="PTHR43445">
    <property type="entry name" value="UDP-N-ACETYLMURAMATE--L-ALANINE LIGASE-RELATED"/>
    <property type="match status" value="1"/>
</dbReference>
<evidence type="ECO:0000256" key="4">
    <source>
        <dbReference type="ARBA" id="ARBA00022840"/>
    </source>
</evidence>
<dbReference type="GO" id="GO:0071555">
    <property type="term" value="P:cell wall organization"/>
    <property type="evidence" value="ECO:0007669"/>
    <property type="project" value="UniProtKB-KW"/>
</dbReference>
<dbReference type="GO" id="GO:0051301">
    <property type="term" value="P:cell division"/>
    <property type="evidence" value="ECO:0007669"/>
    <property type="project" value="UniProtKB-KW"/>
</dbReference>
<keyword evidence="3" id="KW-0547">Nucleotide-binding</keyword>
<evidence type="ECO:0000256" key="3">
    <source>
        <dbReference type="ARBA" id="ARBA00022741"/>
    </source>
</evidence>
<evidence type="ECO:0000259" key="11">
    <source>
        <dbReference type="Pfam" id="PF08245"/>
    </source>
</evidence>
<organism evidence="12 13">
    <name type="scientific">Parvularcula mediterranea</name>
    <dbReference type="NCBI Taxonomy" id="2732508"/>
    <lineage>
        <taxon>Bacteria</taxon>
        <taxon>Pseudomonadati</taxon>
        <taxon>Pseudomonadota</taxon>
        <taxon>Alphaproteobacteria</taxon>
        <taxon>Parvularculales</taxon>
        <taxon>Parvularculaceae</taxon>
        <taxon>Parvularcula</taxon>
    </lineage>
</organism>
<evidence type="ECO:0000259" key="9">
    <source>
        <dbReference type="Pfam" id="PF01225"/>
    </source>
</evidence>
<protein>
    <submittedName>
        <fullName evidence="12">UDP-N-acetylmuramate--alanine ligase</fullName>
    </submittedName>
</protein>
<evidence type="ECO:0000256" key="1">
    <source>
        <dbReference type="ARBA" id="ARBA00022598"/>
    </source>
</evidence>
<dbReference type="PANTHER" id="PTHR43445:SF3">
    <property type="entry name" value="UDP-N-ACETYLMURAMATE--L-ALANINE LIGASE"/>
    <property type="match status" value="1"/>
</dbReference>
<dbReference type="Gene3D" id="3.40.50.720">
    <property type="entry name" value="NAD(P)-binding Rossmann-like Domain"/>
    <property type="match status" value="1"/>
</dbReference>
<dbReference type="InterPro" id="IPR036565">
    <property type="entry name" value="Mur-like_cat_sf"/>
</dbReference>
<keyword evidence="1 12" id="KW-0436">Ligase</keyword>
<accession>A0A7Y3RLA1</accession>
<keyword evidence="4" id="KW-0067">ATP-binding</keyword>
<gene>
    <name evidence="12" type="ORF">HK107_04675</name>
</gene>
<evidence type="ECO:0000256" key="8">
    <source>
        <dbReference type="ARBA" id="ARBA00023316"/>
    </source>
</evidence>
<feature type="domain" description="Mur ligase N-terminal catalytic" evidence="9">
    <location>
        <begin position="8"/>
        <end position="107"/>
    </location>
</feature>
<evidence type="ECO:0000256" key="6">
    <source>
        <dbReference type="ARBA" id="ARBA00022984"/>
    </source>
</evidence>
<evidence type="ECO:0000256" key="5">
    <source>
        <dbReference type="ARBA" id="ARBA00022960"/>
    </source>
</evidence>
<dbReference type="InterPro" id="IPR036615">
    <property type="entry name" value="Mur_ligase_C_dom_sf"/>
</dbReference>
<dbReference type="SUPFAM" id="SSF53244">
    <property type="entry name" value="MurD-like peptide ligases, peptide-binding domain"/>
    <property type="match status" value="1"/>
</dbReference>
<proteinExistence type="predicted"/>
<dbReference type="InterPro" id="IPR004101">
    <property type="entry name" value="Mur_ligase_C"/>
</dbReference>
<dbReference type="Gene3D" id="3.40.1190.10">
    <property type="entry name" value="Mur-like, catalytic domain"/>
    <property type="match status" value="1"/>
</dbReference>
<dbReference type="Pfam" id="PF02875">
    <property type="entry name" value="Mur_ligase_C"/>
    <property type="match status" value="1"/>
</dbReference>
<keyword evidence="8" id="KW-0961">Cell wall biogenesis/degradation</keyword>
<dbReference type="InterPro" id="IPR000713">
    <property type="entry name" value="Mur_ligase_N"/>
</dbReference>
<keyword evidence="13" id="KW-1185">Reference proteome</keyword>
<dbReference type="SUPFAM" id="SSF51984">
    <property type="entry name" value="MurCD N-terminal domain"/>
    <property type="match status" value="1"/>
</dbReference>
<dbReference type="GO" id="GO:0016881">
    <property type="term" value="F:acid-amino acid ligase activity"/>
    <property type="evidence" value="ECO:0007669"/>
    <property type="project" value="InterPro"/>
</dbReference>
<dbReference type="AlphaFoldDB" id="A0A7Y3RLA1"/>
<dbReference type="InterPro" id="IPR013221">
    <property type="entry name" value="Mur_ligase_cen"/>
</dbReference>
<dbReference type="SUPFAM" id="SSF53623">
    <property type="entry name" value="MurD-like peptide ligases, catalytic domain"/>
    <property type="match status" value="1"/>
</dbReference>
<evidence type="ECO:0000313" key="12">
    <source>
        <dbReference type="EMBL" id="NNU15611.1"/>
    </source>
</evidence>